<dbReference type="InterPro" id="IPR035965">
    <property type="entry name" value="PAS-like_dom_sf"/>
</dbReference>
<dbReference type="SUPFAM" id="SSF47384">
    <property type="entry name" value="Homodimeric domain of signal transducing histidine kinase"/>
    <property type="match status" value="1"/>
</dbReference>
<dbReference type="PANTHER" id="PTHR42878">
    <property type="entry name" value="TWO-COMPONENT HISTIDINE KINASE"/>
    <property type="match status" value="1"/>
</dbReference>
<keyword evidence="11" id="KW-1185">Reference proteome</keyword>
<comment type="catalytic activity">
    <reaction evidence="1">
        <text>ATP + protein L-histidine = ADP + protein N-phospho-L-histidine.</text>
        <dbReference type="EC" id="2.7.13.3"/>
    </reaction>
</comment>
<evidence type="ECO:0000256" key="7">
    <source>
        <dbReference type="SAM" id="Coils"/>
    </source>
</evidence>
<dbReference type="GO" id="GO:0030295">
    <property type="term" value="F:protein kinase activator activity"/>
    <property type="evidence" value="ECO:0007669"/>
    <property type="project" value="TreeGrafter"/>
</dbReference>
<sequence length="417" mass="46932">MMDDLVNQLPCGVVLINEVGLIRKINATAGQQLGYEPDELVGQSISQILTVAGRLFYQTHFYPLINLHNHVEEVALTLLTRTGERIPILLNAVRQSSDGLICCAYLSVGHRHAYEAELIQARKAAELARLAVEESEARYRALSGELEHLVQERTHELEAANEEYAAINEELTESNQLLNRSNDDLQKFAYVASHDLQEPLRKIQQFGDLLRTKYTGTSEEELYFLERMQSAANRMSSLIRDLLDYSRVSTQRDRSRPTNLQEIVDRALTTLELVIIETKADIMVEALPTIEGDPLQLDQLFQNLLSNALKYRQPNIPPRIQILSRLVAVTELPASVHPARSSNAYYRIDVVDNGVGFDEKYLDRIFQVFQRLYGKKEYMGTGIGLAICEKVVANHGGAITANSQPGQGATFHVYLPL</sequence>
<evidence type="ECO:0000259" key="8">
    <source>
        <dbReference type="PROSITE" id="PS50109"/>
    </source>
</evidence>
<dbReference type="InterPro" id="IPR004358">
    <property type="entry name" value="Sig_transdc_His_kin-like_C"/>
</dbReference>
<dbReference type="Gene3D" id="3.30.450.20">
    <property type="entry name" value="PAS domain"/>
    <property type="match status" value="1"/>
</dbReference>
<dbReference type="SUPFAM" id="SSF55785">
    <property type="entry name" value="PYP-like sensor domain (PAS domain)"/>
    <property type="match status" value="1"/>
</dbReference>
<dbReference type="Proteomes" id="UP000464577">
    <property type="component" value="Chromosome"/>
</dbReference>
<accession>A0A6P1VQX6</accession>
<dbReference type="Pfam" id="PF13426">
    <property type="entry name" value="PAS_9"/>
    <property type="match status" value="1"/>
</dbReference>
<dbReference type="KEGG" id="senf:GJR95_01415"/>
<dbReference type="InterPro" id="IPR003594">
    <property type="entry name" value="HATPase_dom"/>
</dbReference>
<dbReference type="PANTHER" id="PTHR42878:SF15">
    <property type="entry name" value="BACTERIOPHYTOCHROME"/>
    <property type="match status" value="1"/>
</dbReference>
<dbReference type="InterPro" id="IPR003661">
    <property type="entry name" value="HisK_dim/P_dom"/>
</dbReference>
<dbReference type="InterPro" id="IPR050351">
    <property type="entry name" value="BphY/WalK/GraS-like"/>
</dbReference>
<evidence type="ECO:0000313" key="11">
    <source>
        <dbReference type="Proteomes" id="UP000464577"/>
    </source>
</evidence>
<dbReference type="EMBL" id="CP045997">
    <property type="protein sequence ID" value="QHV93766.1"/>
    <property type="molecule type" value="Genomic_DNA"/>
</dbReference>
<evidence type="ECO:0000313" key="10">
    <source>
        <dbReference type="EMBL" id="QHV93766.1"/>
    </source>
</evidence>
<dbReference type="GO" id="GO:0016020">
    <property type="term" value="C:membrane"/>
    <property type="evidence" value="ECO:0007669"/>
    <property type="project" value="UniProtKB-SubCell"/>
</dbReference>
<organism evidence="10 11">
    <name type="scientific">Spirosoma endbachense</name>
    <dbReference type="NCBI Taxonomy" id="2666025"/>
    <lineage>
        <taxon>Bacteria</taxon>
        <taxon>Pseudomonadati</taxon>
        <taxon>Bacteroidota</taxon>
        <taxon>Cytophagia</taxon>
        <taxon>Cytophagales</taxon>
        <taxon>Cytophagaceae</taxon>
        <taxon>Spirosoma</taxon>
    </lineage>
</organism>
<dbReference type="SMART" id="SM00387">
    <property type="entry name" value="HATPase_c"/>
    <property type="match status" value="1"/>
</dbReference>
<proteinExistence type="predicted"/>
<evidence type="ECO:0000256" key="1">
    <source>
        <dbReference type="ARBA" id="ARBA00000085"/>
    </source>
</evidence>
<name>A0A6P1VQX6_9BACT</name>
<dbReference type="InterPro" id="IPR036097">
    <property type="entry name" value="HisK_dim/P_sf"/>
</dbReference>
<dbReference type="PROSITE" id="PS50109">
    <property type="entry name" value="HIS_KIN"/>
    <property type="match status" value="1"/>
</dbReference>
<dbReference type="SUPFAM" id="SSF55874">
    <property type="entry name" value="ATPase domain of HSP90 chaperone/DNA topoisomerase II/histidine kinase"/>
    <property type="match status" value="1"/>
</dbReference>
<keyword evidence="3" id="KW-0597">Phosphoprotein</keyword>
<dbReference type="CDD" id="cd00082">
    <property type="entry name" value="HisKA"/>
    <property type="match status" value="1"/>
</dbReference>
<dbReference type="SMART" id="SM00388">
    <property type="entry name" value="HisKA"/>
    <property type="match status" value="1"/>
</dbReference>
<dbReference type="Gene3D" id="3.30.565.10">
    <property type="entry name" value="Histidine kinase-like ATPase, C-terminal domain"/>
    <property type="match status" value="1"/>
</dbReference>
<dbReference type="GO" id="GO:0000155">
    <property type="term" value="F:phosphorelay sensor kinase activity"/>
    <property type="evidence" value="ECO:0007669"/>
    <property type="project" value="InterPro"/>
</dbReference>
<keyword evidence="5" id="KW-0418">Kinase</keyword>
<dbReference type="InterPro" id="IPR000014">
    <property type="entry name" value="PAS"/>
</dbReference>
<dbReference type="AlphaFoldDB" id="A0A6P1VQX6"/>
<evidence type="ECO:0000259" key="9">
    <source>
        <dbReference type="PROSITE" id="PS50112"/>
    </source>
</evidence>
<dbReference type="Pfam" id="PF02518">
    <property type="entry name" value="HATPase_c"/>
    <property type="match status" value="1"/>
</dbReference>
<protein>
    <recommendedName>
        <fullName evidence="2">histidine kinase</fullName>
        <ecNumber evidence="2">2.7.13.3</ecNumber>
    </recommendedName>
</protein>
<dbReference type="GO" id="GO:0000156">
    <property type="term" value="F:phosphorelay response regulator activity"/>
    <property type="evidence" value="ECO:0007669"/>
    <property type="project" value="TreeGrafter"/>
</dbReference>
<evidence type="ECO:0000256" key="6">
    <source>
        <dbReference type="ARBA" id="ARBA00023136"/>
    </source>
</evidence>
<keyword evidence="7" id="KW-0175">Coiled coil</keyword>
<dbReference type="EC" id="2.7.13.3" evidence="2"/>
<dbReference type="PROSITE" id="PS50112">
    <property type="entry name" value="PAS"/>
    <property type="match status" value="1"/>
</dbReference>
<keyword evidence="6" id="KW-0472">Membrane</keyword>
<feature type="coiled-coil region" evidence="7">
    <location>
        <begin position="132"/>
        <end position="177"/>
    </location>
</feature>
<evidence type="ECO:0000256" key="3">
    <source>
        <dbReference type="ARBA" id="ARBA00022553"/>
    </source>
</evidence>
<dbReference type="InterPro" id="IPR005467">
    <property type="entry name" value="His_kinase_dom"/>
</dbReference>
<dbReference type="Gene3D" id="1.10.287.130">
    <property type="match status" value="1"/>
</dbReference>
<evidence type="ECO:0000256" key="5">
    <source>
        <dbReference type="ARBA" id="ARBA00022777"/>
    </source>
</evidence>
<reference evidence="10 11" key="1">
    <citation type="submission" date="2019-11" db="EMBL/GenBank/DDBJ databases">
        <title>Spirosoma endbachense sp. nov., isolated from a natural salt meadow.</title>
        <authorList>
            <person name="Rojas J."/>
            <person name="Ambika Manirajan B."/>
            <person name="Ratering S."/>
            <person name="Suarez C."/>
            <person name="Geissler-Plaum R."/>
            <person name="Schnell S."/>
        </authorList>
    </citation>
    <scope>NUCLEOTIDE SEQUENCE [LARGE SCALE GENOMIC DNA]</scope>
    <source>
        <strain evidence="10 11">I-24</strain>
    </source>
</reference>
<dbReference type="SMART" id="SM00091">
    <property type="entry name" value="PAS"/>
    <property type="match status" value="1"/>
</dbReference>
<dbReference type="CDD" id="cd00130">
    <property type="entry name" value="PAS"/>
    <property type="match status" value="1"/>
</dbReference>
<evidence type="ECO:0000256" key="4">
    <source>
        <dbReference type="ARBA" id="ARBA00022679"/>
    </source>
</evidence>
<dbReference type="InterPro" id="IPR036890">
    <property type="entry name" value="HATPase_C_sf"/>
</dbReference>
<feature type="domain" description="PAS" evidence="9">
    <location>
        <begin position="1"/>
        <end position="44"/>
    </location>
</feature>
<gene>
    <name evidence="10" type="ORF">GJR95_01415</name>
</gene>
<dbReference type="NCBIfam" id="TIGR00229">
    <property type="entry name" value="sensory_box"/>
    <property type="match status" value="1"/>
</dbReference>
<dbReference type="PRINTS" id="PR00344">
    <property type="entry name" value="BCTRLSENSOR"/>
</dbReference>
<keyword evidence="4" id="KW-0808">Transferase</keyword>
<dbReference type="GO" id="GO:0007234">
    <property type="term" value="P:osmosensory signaling via phosphorelay pathway"/>
    <property type="evidence" value="ECO:0007669"/>
    <property type="project" value="TreeGrafter"/>
</dbReference>
<dbReference type="Pfam" id="PF00512">
    <property type="entry name" value="HisKA"/>
    <property type="match status" value="1"/>
</dbReference>
<feature type="domain" description="Histidine kinase" evidence="8">
    <location>
        <begin position="191"/>
        <end position="417"/>
    </location>
</feature>
<evidence type="ECO:0000256" key="2">
    <source>
        <dbReference type="ARBA" id="ARBA00012438"/>
    </source>
</evidence>
<dbReference type="RefSeq" id="WP_317167042.1">
    <property type="nucleotide sequence ID" value="NZ_CP045997.1"/>
</dbReference>